<dbReference type="WBParaSite" id="jg18876">
    <property type="protein sequence ID" value="jg18876"/>
    <property type="gene ID" value="jg18876"/>
</dbReference>
<dbReference type="InterPro" id="IPR029063">
    <property type="entry name" value="SAM-dependent_MTases_sf"/>
</dbReference>
<name>A0A915DE05_9BILA</name>
<dbReference type="SUPFAM" id="SSF53335">
    <property type="entry name" value="S-adenosyl-L-methionine-dependent methyltransferases"/>
    <property type="match status" value="1"/>
</dbReference>
<protein>
    <submittedName>
        <fullName evidence="2">Class I SAM-dependent methyltransferase</fullName>
    </submittedName>
</protein>
<sequence length="207" mass="23951">MNLGYVPLENSKDKSIEDLADQYLNFQDPIRPHCLLYEKTLSLCSKYPLFSEQTKLLEVGCGLGGGLQWLKIAHEQLSETVGMDPIVSSRSKHDNMVKGAQKRYRLQPKHLILFSISKRVLKFGGYLCWADLRHKDKMEDVLMDAKECGIHQTSARYEKMLENAPWFIRIFKNTFKHVYCSPGTDTYNQYVDGERTYAVACWQKNSE</sequence>
<dbReference type="AlphaFoldDB" id="A0A915DE05"/>
<evidence type="ECO:0000313" key="2">
    <source>
        <dbReference type="WBParaSite" id="jg18876"/>
    </source>
</evidence>
<dbReference type="Proteomes" id="UP000887574">
    <property type="component" value="Unplaced"/>
</dbReference>
<accession>A0A915DE05</accession>
<evidence type="ECO:0000313" key="1">
    <source>
        <dbReference type="Proteomes" id="UP000887574"/>
    </source>
</evidence>
<keyword evidence="1" id="KW-1185">Reference proteome</keyword>
<organism evidence="1 2">
    <name type="scientific">Ditylenchus dipsaci</name>
    <dbReference type="NCBI Taxonomy" id="166011"/>
    <lineage>
        <taxon>Eukaryota</taxon>
        <taxon>Metazoa</taxon>
        <taxon>Ecdysozoa</taxon>
        <taxon>Nematoda</taxon>
        <taxon>Chromadorea</taxon>
        <taxon>Rhabditida</taxon>
        <taxon>Tylenchina</taxon>
        <taxon>Tylenchomorpha</taxon>
        <taxon>Sphaerularioidea</taxon>
        <taxon>Anguinidae</taxon>
        <taxon>Anguininae</taxon>
        <taxon>Ditylenchus</taxon>
    </lineage>
</organism>
<reference evidence="2" key="1">
    <citation type="submission" date="2022-11" db="UniProtKB">
        <authorList>
            <consortium name="WormBaseParasite"/>
        </authorList>
    </citation>
    <scope>IDENTIFICATION</scope>
</reference>
<proteinExistence type="predicted"/>